<dbReference type="AlphaFoldDB" id="A0A4C1TYF5"/>
<comment type="caution">
    <text evidence="1">The sequence shown here is derived from an EMBL/GenBank/DDBJ whole genome shotgun (WGS) entry which is preliminary data.</text>
</comment>
<keyword evidence="2" id="KW-1185">Reference proteome</keyword>
<dbReference type="Proteomes" id="UP000299102">
    <property type="component" value="Unassembled WGS sequence"/>
</dbReference>
<accession>A0A4C1TYF5</accession>
<sequence>MIINIRVQQIPILLDNFINGVSVRVIADRNYPDFQFFHGGHALRKKSLQGAPGGADEGLCCRRHRFMHVFEFATVAQENFGRPGNEVEYLLNNLLGMNELFYVGRKPKGRCGRCPRRLGPGKRHLDYMTRPTLLSVVRCRRLSMFPEPQSESITLGS</sequence>
<evidence type="ECO:0000313" key="1">
    <source>
        <dbReference type="EMBL" id="GBP18626.1"/>
    </source>
</evidence>
<gene>
    <name evidence="1" type="ORF">EVAR_14396_1</name>
</gene>
<evidence type="ECO:0000313" key="2">
    <source>
        <dbReference type="Proteomes" id="UP000299102"/>
    </source>
</evidence>
<organism evidence="1 2">
    <name type="scientific">Eumeta variegata</name>
    <name type="common">Bagworm moth</name>
    <name type="synonym">Eumeta japonica</name>
    <dbReference type="NCBI Taxonomy" id="151549"/>
    <lineage>
        <taxon>Eukaryota</taxon>
        <taxon>Metazoa</taxon>
        <taxon>Ecdysozoa</taxon>
        <taxon>Arthropoda</taxon>
        <taxon>Hexapoda</taxon>
        <taxon>Insecta</taxon>
        <taxon>Pterygota</taxon>
        <taxon>Neoptera</taxon>
        <taxon>Endopterygota</taxon>
        <taxon>Lepidoptera</taxon>
        <taxon>Glossata</taxon>
        <taxon>Ditrysia</taxon>
        <taxon>Tineoidea</taxon>
        <taxon>Psychidae</taxon>
        <taxon>Oiketicinae</taxon>
        <taxon>Eumeta</taxon>
    </lineage>
</organism>
<name>A0A4C1TYF5_EUMVA</name>
<proteinExistence type="predicted"/>
<protein>
    <submittedName>
        <fullName evidence="1">Uncharacterized protein</fullName>
    </submittedName>
</protein>
<reference evidence="1 2" key="1">
    <citation type="journal article" date="2019" name="Commun. Biol.">
        <title>The bagworm genome reveals a unique fibroin gene that provides high tensile strength.</title>
        <authorList>
            <person name="Kono N."/>
            <person name="Nakamura H."/>
            <person name="Ohtoshi R."/>
            <person name="Tomita M."/>
            <person name="Numata K."/>
            <person name="Arakawa K."/>
        </authorList>
    </citation>
    <scope>NUCLEOTIDE SEQUENCE [LARGE SCALE GENOMIC DNA]</scope>
</reference>
<dbReference type="EMBL" id="BGZK01000099">
    <property type="protein sequence ID" value="GBP18626.1"/>
    <property type="molecule type" value="Genomic_DNA"/>
</dbReference>